<organism evidence="1">
    <name type="scientific">marine sediment metagenome</name>
    <dbReference type="NCBI Taxonomy" id="412755"/>
    <lineage>
        <taxon>unclassified sequences</taxon>
        <taxon>metagenomes</taxon>
        <taxon>ecological metagenomes</taxon>
    </lineage>
</organism>
<protein>
    <submittedName>
        <fullName evidence="1">Uncharacterized protein</fullName>
    </submittedName>
</protein>
<gene>
    <name evidence="1" type="ORF">S01H1_22393</name>
</gene>
<reference evidence="1" key="1">
    <citation type="journal article" date="2014" name="Front. Microbiol.">
        <title>High frequency of phylogenetically diverse reductive dehalogenase-homologous genes in deep subseafloor sedimentary metagenomes.</title>
        <authorList>
            <person name="Kawai M."/>
            <person name="Futagami T."/>
            <person name="Toyoda A."/>
            <person name="Takaki Y."/>
            <person name="Nishi S."/>
            <person name="Hori S."/>
            <person name="Arai W."/>
            <person name="Tsubouchi T."/>
            <person name="Morono Y."/>
            <person name="Uchiyama I."/>
            <person name="Ito T."/>
            <person name="Fujiyama A."/>
            <person name="Inagaki F."/>
            <person name="Takami H."/>
        </authorList>
    </citation>
    <scope>NUCLEOTIDE SEQUENCE</scope>
    <source>
        <strain evidence="1">Expedition CK06-06</strain>
    </source>
</reference>
<sequence length="36" mass="3839">VVSSWPNIEDGVAKWCANFARNRGRPTPDIPSGSGP</sequence>
<accession>X0T4V4</accession>
<proteinExistence type="predicted"/>
<comment type="caution">
    <text evidence="1">The sequence shown here is derived from an EMBL/GenBank/DDBJ whole genome shotgun (WGS) entry which is preliminary data.</text>
</comment>
<evidence type="ECO:0000313" key="1">
    <source>
        <dbReference type="EMBL" id="GAF88498.1"/>
    </source>
</evidence>
<dbReference type="EMBL" id="BARS01012631">
    <property type="protein sequence ID" value="GAF88498.1"/>
    <property type="molecule type" value="Genomic_DNA"/>
</dbReference>
<name>X0T4V4_9ZZZZ</name>
<feature type="non-terminal residue" evidence="1">
    <location>
        <position position="1"/>
    </location>
</feature>
<dbReference type="AlphaFoldDB" id="X0T4V4"/>